<accession>A0A2A6EDB1</accession>
<dbReference type="Pfam" id="PF13365">
    <property type="entry name" value="Trypsin_2"/>
    <property type="match status" value="1"/>
</dbReference>
<reference evidence="1 2" key="1">
    <citation type="submission" date="2017-09" db="EMBL/GenBank/DDBJ databases">
        <title>Phase variable restriction modification systems are present in the genome sequences of periodontal pathogens Prevotella intermedia, Tannerella forsythia and Porphyromonas gingivalis.</title>
        <authorList>
            <person name="Haigh R.D."/>
            <person name="Crawford L."/>
            <person name="Ralph J."/>
            <person name="Wanford J."/>
            <person name="Vartoukian S.R."/>
            <person name="Hijazib K."/>
            <person name="Wade W."/>
            <person name="Oggioni M.R."/>
        </authorList>
    </citation>
    <scope>NUCLEOTIDE SEQUENCE [LARGE SCALE GENOMIC DNA]</scope>
    <source>
        <strain evidence="1 2">WW2834</strain>
    </source>
</reference>
<dbReference type="Gene3D" id="2.40.10.10">
    <property type="entry name" value="Trypsin-like serine proteases"/>
    <property type="match status" value="2"/>
</dbReference>
<gene>
    <name evidence="1" type="ORF">CLI71_09855</name>
</gene>
<evidence type="ECO:0000313" key="1">
    <source>
        <dbReference type="EMBL" id="PDP59119.1"/>
    </source>
</evidence>
<dbReference type="Proteomes" id="UP000219058">
    <property type="component" value="Unassembled WGS sequence"/>
</dbReference>
<dbReference type="EMBL" id="NSLY01000030">
    <property type="protein sequence ID" value="PDP59119.1"/>
    <property type="molecule type" value="Genomic_DNA"/>
</dbReference>
<dbReference type="RefSeq" id="WP_097550921.1">
    <property type="nucleotide sequence ID" value="NZ_NSLY01000030.1"/>
</dbReference>
<proteinExistence type="predicted"/>
<sequence length="1177" mass="137607">MNLNIDNYGGKGVVPLFCGSYVSGTAFFVSPTHLLTAGHVLAEYYLDKEAMVAVVVEEDHKVCRVLAHRDIPDVAILECIDYVCPNEYVLPLLASKFKEGINLLIVGYPRELGNGVDYFGVTVKNSRKKADLKGGFDRMVVRTDSFGFNSYEGFSGSPVINDFGMVVGIETDQLYYSLGYLSVTSIKDMVEKNTRIKIDENDGLFDNTPYGLRRSIDHIRNHTCDMLKTRYNDRVHVENEYVEKTIERFCGYGFEEERVFIHKSYIHWHEKVADSIRISIDAIPTLRNYCQEGLITDDVSDEFYGVLNPSDRNKQLHSDYRQELKTIFKKINTWLHNKRMYEEKKLMHVSGMAGCGKSHLLYRKAETITSKQRVYMFLGSEFSSLEDPVTTMARAMGWRDSDPLKELNDELELESGNTATIIIDALNEGTGTHFWVEHLPVLKEKILRYSHLKLIVSLRTLSKEDLLNEQLRYDWLKVEVEGFADREKAIIDYFKEYDIRTDEAPYTKIKEFSNPLFLRMFCETYYNQTPYEREMVLKLPIYERYLQKRNYEVSDGVEEDVKRDITSKYILWVAQRSLEQFQCDDLPRQLAYKRSYKLCPFRTWKNSLLRNCLEANLLREYTTEKGDFVDFEFDSMGDYLKAERLLSRNCDDGDRFKALVRIYDKMDADHSSNQNWQKKLNFVKTFLGVWNPPAAIWQKTEFMKGKLTSLLLSSMPLRNQRDEENTLTSDIIGSILQNNPDYTQPELILQNIELYSTGLMDKVHAKLMNMTMSVRDLEWTTNVNGLFDGAYYQDLLEPLQPTLQYEIETLLTVEIWMLSTSFPYLRAYMMRKVKDILSEHADKTNEMIVKFHAVNDPYILSALYAAVYGVIVSVDKGDFSRGIAEQILSYHYGEAGKAPQDLMVRHWTLKILELANHQDPTIDAWNKAQPPYDVTEDLFAEMPEDDYEADGYFGETYGGKQITRSLFHWDFSRYIIGTNSNNVSRIFFRDGEGVNLRKIEYAIAYLIKHKFGWNDKLGKYDSDVPYQTRAENLVERIGKKYQWIGMYRVYAYLCDSCQMKTNIWMSFEKFAEKNYPWYAREHDYYDPTLTNKDYALEFSHQLFEVIRPASTMVMAAKEWLNDARQMPPLYFTVKDRNEREWVVLQAYSTIKEEHDDEKREQFVFYNGMFAEKKIMGN</sequence>
<evidence type="ECO:0000313" key="2">
    <source>
        <dbReference type="Proteomes" id="UP000219058"/>
    </source>
</evidence>
<comment type="caution">
    <text evidence="1">The sequence shown here is derived from an EMBL/GenBank/DDBJ whole genome shotgun (WGS) entry which is preliminary data.</text>
</comment>
<dbReference type="SUPFAM" id="SSF50494">
    <property type="entry name" value="Trypsin-like serine proteases"/>
    <property type="match status" value="1"/>
</dbReference>
<dbReference type="InterPro" id="IPR027417">
    <property type="entry name" value="P-loop_NTPase"/>
</dbReference>
<dbReference type="SUPFAM" id="SSF52540">
    <property type="entry name" value="P-loop containing nucleoside triphosphate hydrolases"/>
    <property type="match status" value="1"/>
</dbReference>
<organism evidence="1 2">
    <name type="scientific">Prevotella intermedia</name>
    <dbReference type="NCBI Taxonomy" id="28131"/>
    <lineage>
        <taxon>Bacteria</taxon>
        <taxon>Pseudomonadati</taxon>
        <taxon>Bacteroidota</taxon>
        <taxon>Bacteroidia</taxon>
        <taxon>Bacteroidales</taxon>
        <taxon>Prevotellaceae</taxon>
        <taxon>Prevotella</taxon>
    </lineage>
</organism>
<evidence type="ECO:0008006" key="3">
    <source>
        <dbReference type="Google" id="ProtNLM"/>
    </source>
</evidence>
<name>A0A2A6EDB1_PREIN</name>
<dbReference type="InterPro" id="IPR009003">
    <property type="entry name" value="Peptidase_S1_PA"/>
</dbReference>
<dbReference type="InterPro" id="IPR043504">
    <property type="entry name" value="Peptidase_S1_PA_chymotrypsin"/>
</dbReference>
<protein>
    <recommendedName>
        <fullName evidence="3">Serine protease</fullName>
    </recommendedName>
</protein>
<dbReference type="AlphaFoldDB" id="A0A2A6EDB1"/>